<accession>A0A7V4U1S6</accession>
<dbReference type="PROSITE" id="PS51007">
    <property type="entry name" value="CYTC"/>
    <property type="match status" value="1"/>
</dbReference>
<evidence type="ECO:0000313" key="7">
    <source>
        <dbReference type="EMBL" id="HGY56318.1"/>
    </source>
</evidence>
<proteinExistence type="predicted"/>
<feature type="domain" description="Cytochrome c" evidence="6">
    <location>
        <begin position="67"/>
        <end position="156"/>
    </location>
</feature>
<dbReference type="GO" id="GO:0009055">
    <property type="term" value="F:electron transfer activity"/>
    <property type="evidence" value="ECO:0007669"/>
    <property type="project" value="InterPro"/>
</dbReference>
<dbReference type="EMBL" id="DRQG01000107">
    <property type="protein sequence ID" value="HGY56318.1"/>
    <property type="molecule type" value="Genomic_DNA"/>
</dbReference>
<dbReference type="PROSITE" id="PS51257">
    <property type="entry name" value="PROKAR_LIPOPROTEIN"/>
    <property type="match status" value="1"/>
</dbReference>
<dbReference type="Gene3D" id="1.10.760.10">
    <property type="entry name" value="Cytochrome c-like domain"/>
    <property type="match status" value="1"/>
</dbReference>
<dbReference type="InterPro" id="IPR036909">
    <property type="entry name" value="Cyt_c-like_dom_sf"/>
</dbReference>
<name>A0A7V4U1S6_CALAY</name>
<sequence>MERNMKYLLYILIASALVLLSACSSSDESSQAKQEKAGEGGGLTAFQLENGIGPITEKLNVGEIDPAKVKKGEATFVAKCAPCHKLDKRLVGPALRYVTKRRSHEYILNMILNPTGMVKEHPEAKKVLAEYLSPMTDMNLTKEQALELLDYLRSVRKEGEEKKIPEVPLFRSAQP</sequence>
<keyword evidence="1 4" id="KW-0349">Heme</keyword>
<feature type="chain" id="PRO_5030527018" evidence="5">
    <location>
        <begin position="27"/>
        <end position="175"/>
    </location>
</feature>
<keyword evidence="3 4" id="KW-0408">Iron</keyword>
<evidence type="ECO:0000256" key="2">
    <source>
        <dbReference type="ARBA" id="ARBA00022723"/>
    </source>
</evidence>
<evidence type="ECO:0000259" key="6">
    <source>
        <dbReference type="PROSITE" id="PS51007"/>
    </source>
</evidence>
<evidence type="ECO:0000256" key="4">
    <source>
        <dbReference type="PROSITE-ProRule" id="PRU00433"/>
    </source>
</evidence>
<dbReference type="AlphaFoldDB" id="A0A7V4U1S6"/>
<dbReference type="GO" id="GO:0020037">
    <property type="term" value="F:heme binding"/>
    <property type="evidence" value="ECO:0007669"/>
    <property type="project" value="InterPro"/>
</dbReference>
<evidence type="ECO:0000256" key="3">
    <source>
        <dbReference type="ARBA" id="ARBA00023004"/>
    </source>
</evidence>
<keyword evidence="2 4" id="KW-0479">Metal-binding</keyword>
<evidence type="ECO:0000256" key="1">
    <source>
        <dbReference type="ARBA" id="ARBA00022617"/>
    </source>
</evidence>
<dbReference type="InterPro" id="IPR009056">
    <property type="entry name" value="Cyt_c-like_dom"/>
</dbReference>
<protein>
    <submittedName>
        <fullName evidence="7">Cytochrome c</fullName>
    </submittedName>
</protein>
<organism evidence="7">
    <name type="scientific">Caldithrix abyssi</name>
    <dbReference type="NCBI Taxonomy" id="187145"/>
    <lineage>
        <taxon>Bacteria</taxon>
        <taxon>Pseudomonadati</taxon>
        <taxon>Calditrichota</taxon>
        <taxon>Calditrichia</taxon>
        <taxon>Calditrichales</taxon>
        <taxon>Calditrichaceae</taxon>
        <taxon>Caldithrix</taxon>
    </lineage>
</organism>
<feature type="signal peptide" evidence="5">
    <location>
        <begin position="1"/>
        <end position="26"/>
    </location>
</feature>
<comment type="caution">
    <text evidence="7">The sequence shown here is derived from an EMBL/GenBank/DDBJ whole genome shotgun (WGS) entry which is preliminary data.</text>
</comment>
<dbReference type="GO" id="GO:0046872">
    <property type="term" value="F:metal ion binding"/>
    <property type="evidence" value="ECO:0007669"/>
    <property type="project" value="UniProtKB-KW"/>
</dbReference>
<dbReference type="Proteomes" id="UP000885779">
    <property type="component" value="Unassembled WGS sequence"/>
</dbReference>
<dbReference type="SUPFAM" id="SSF46626">
    <property type="entry name" value="Cytochrome c"/>
    <property type="match status" value="1"/>
</dbReference>
<evidence type="ECO:0000256" key="5">
    <source>
        <dbReference type="SAM" id="SignalP"/>
    </source>
</evidence>
<dbReference type="Pfam" id="PF00034">
    <property type="entry name" value="Cytochrom_C"/>
    <property type="match status" value="1"/>
</dbReference>
<reference evidence="7" key="1">
    <citation type="journal article" date="2020" name="mSystems">
        <title>Genome- and Community-Level Interaction Insights into Carbon Utilization and Element Cycling Functions of Hydrothermarchaeota in Hydrothermal Sediment.</title>
        <authorList>
            <person name="Zhou Z."/>
            <person name="Liu Y."/>
            <person name="Xu W."/>
            <person name="Pan J."/>
            <person name="Luo Z.H."/>
            <person name="Li M."/>
        </authorList>
    </citation>
    <scope>NUCLEOTIDE SEQUENCE [LARGE SCALE GENOMIC DNA]</scope>
    <source>
        <strain evidence="7">HyVt-577</strain>
    </source>
</reference>
<gene>
    <name evidence="7" type="ORF">ENK44_11475</name>
</gene>
<keyword evidence="5" id="KW-0732">Signal</keyword>